<dbReference type="RefSeq" id="XP_016313696.1">
    <property type="nucleotide sequence ID" value="XM_016458210.1"/>
</dbReference>
<dbReference type="Ensembl" id="ENSSANT00000022707.1">
    <property type="protein sequence ID" value="ENSSANP00000021303.1"/>
    <property type="gene ID" value="ENSSANG00000011056.1"/>
</dbReference>
<feature type="domain" description="Asteroid" evidence="4">
    <location>
        <begin position="116"/>
        <end position="225"/>
    </location>
</feature>
<evidence type="ECO:0000313" key="6">
    <source>
        <dbReference type="Proteomes" id="UP000472260"/>
    </source>
</evidence>
<evidence type="ECO:0000259" key="4">
    <source>
        <dbReference type="Pfam" id="PF12813"/>
    </source>
</evidence>
<name>A0A671LM55_9TELE</name>
<dbReference type="GO" id="GO:0004518">
    <property type="term" value="F:nuclease activity"/>
    <property type="evidence" value="ECO:0007669"/>
    <property type="project" value="InterPro"/>
</dbReference>
<evidence type="ECO:0000313" key="5">
    <source>
        <dbReference type="Ensembl" id="ENSSANP00000021303.1"/>
    </source>
</evidence>
<dbReference type="AlphaFoldDB" id="A0A671LM55"/>
<keyword evidence="6" id="KW-1185">Reference proteome</keyword>
<organism evidence="5 6">
    <name type="scientific">Sinocyclocheilus anshuiensis</name>
    <dbReference type="NCBI Taxonomy" id="1608454"/>
    <lineage>
        <taxon>Eukaryota</taxon>
        <taxon>Metazoa</taxon>
        <taxon>Chordata</taxon>
        <taxon>Craniata</taxon>
        <taxon>Vertebrata</taxon>
        <taxon>Euteleostomi</taxon>
        <taxon>Actinopterygii</taxon>
        <taxon>Neopterygii</taxon>
        <taxon>Teleostei</taxon>
        <taxon>Ostariophysi</taxon>
        <taxon>Cypriniformes</taxon>
        <taxon>Cyprinidae</taxon>
        <taxon>Cyprininae</taxon>
        <taxon>Sinocyclocheilus</taxon>
    </lineage>
</organism>
<dbReference type="Proteomes" id="UP000472260">
    <property type="component" value="Unassembled WGS sequence"/>
</dbReference>
<dbReference type="KEGG" id="sanh:107666773"/>
<sequence length="710" mass="81864">MGVLGLKTFIESSNRNDLRSWAFRDNRLIIDGCNLYYTLYFDCNLDQMHGGDYDAFEEVIIRFFENLRDCDIHPYVVLDGGADHTDKKWDTLRKRKQEKIKAAFALSAGKRARVLPILIKNVFRQLLHKLKVPLIQCLEEADWEIAALAKEWNCPVLSNDSDFYVFNLTAGFLPITHFRWKNMKVNRRINKKFIQAKHFTVGKFCESFRMNPELLPILATILGNDYVKLQNIKSLDWEKYSVPDTEHAQIHGLLNWLSQFPGPDAAVSALLKLTRNKEKPLVQEALSKGIQEYKLISGYLAQFFHSKTIPRTASIGPLQVLPKWTLRLLLEGKISSSIIDALVHQRVSLTIQVEDFQLPCSSETSRPIRQVIYGLLLLGEQHTADKLELAIKTFTGRSKHYVEEYGRQQSKLSSQKVEAIKTRVMEGLQLETLWKEPHNVRLQVLLDTLCVSSEILREIQPALQLQLFVTRYWLVNAQPPPSQVHLWGLLLGMVYGQFSSTPQTQRDMLLKIKKLQTGRKRISLEHETAHLYSQWQSCLKWSLCLNRLLCFPVSEPEVARLYRGKLVHQVVEELRRGITLPSLLVKGSSTERLFKQLKDAVVSLVGEDFIKKMRTGLKHRAAGKTQKDYSGQNPPIDELSSWFEQLMCEDIDDCEDDDDDDDFNGKRRKSKAKDHKTENPDVSYTIRTRHKAKARNADHPSKKYTRGCFD</sequence>
<feature type="region of interest" description="Disordered" evidence="2">
    <location>
        <begin position="654"/>
        <end position="710"/>
    </location>
</feature>
<dbReference type="InterPro" id="IPR039436">
    <property type="entry name" value="Asteroid_dom"/>
</dbReference>
<evidence type="ECO:0000259" key="3">
    <source>
        <dbReference type="Pfam" id="PF00752"/>
    </source>
</evidence>
<dbReference type="GeneID" id="107666773"/>
<dbReference type="Gene3D" id="3.40.50.1010">
    <property type="entry name" value="5'-nuclease"/>
    <property type="match status" value="1"/>
</dbReference>
<gene>
    <name evidence="5" type="primary">aste1a</name>
</gene>
<evidence type="ECO:0000256" key="2">
    <source>
        <dbReference type="SAM" id="MobiDB-lite"/>
    </source>
</evidence>
<dbReference type="OrthoDB" id="25987at2759"/>
<feature type="domain" description="XPG N-terminal" evidence="3">
    <location>
        <begin position="1"/>
        <end position="99"/>
    </location>
</feature>
<dbReference type="InterPro" id="IPR006085">
    <property type="entry name" value="XPG_DNA_repair_N"/>
</dbReference>
<protein>
    <submittedName>
        <fullName evidence="5">Protein asteroid homolog 1-like</fullName>
    </submittedName>
</protein>
<evidence type="ECO:0000256" key="1">
    <source>
        <dbReference type="ARBA" id="ARBA00007398"/>
    </source>
</evidence>
<dbReference type="SUPFAM" id="SSF88723">
    <property type="entry name" value="PIN domain-like"/>
    <property type="match status" value="1"/>
</dbReference>
<proteinExistence type="inferred from homology"/>
<dbReference type="Pfam" id="PF12813">
    <property type="entry name" value="XPG_I_2"/>
    <property type="match status" value="1"/>
</dbReference>
<dbReference type="InterPro" id="IPR026832">
    <property type="entry name" value="Asteroid"/>
</dbReference>
<dbReference type="InterPro" id="IPR029060">
    <property type="entry name" value="PIN-like_dom_sf"/>
</dbReference>
<dbReference type="PANTHER" id="PTHR15665:SF1">
    <property type="entry name" value="PROTEIN ASTEROID HOMOLOG 1"/>
    <property type="match status" value="1"/>
</dbReference>
<accession>A0A671LM55</accession>
<dbReference type="PANTHER" id="PTHR15665">
    <property type="entry name" value="ASTEROID PROTEIN"/>
    <property type="match status" value="1"/>
</dbReference>
<reference evidence="5" key="2">
    <citation type="submission" date="2025-09" db="UniProtKB">
        <authorList>
            <consortium name="Ensembl"/>
        </authorList>
    </citation>
    <scope>IDENTIFICATION</scope>
</reference>
<dbReference type="Pfam" id="PF00752">
    <property type="entry name" value="XPG_N"/>
    <property type="match status" value="1"/>
</dbReference>
<dbReference type="CTD" id="100006826"/>
<reference evidence="5" key="1">
    <citation type="submission" date="2025-08" db="UniProtKB">
        <authorList>
            <consortium name="Ensembl"/>
        </authorList>
    </citation>
    <scope>IDENTIFICATION</scope>
</reference>
<comment type="similarity">
    <text evidence="1">Belongs to the asteroid family.</text>
</comment>